<sequence length="210" mass="23384">MHLGVLRAVVYGLKSLPLPDVRIQGVQHVVCKKFPRLKSLNVVGHPDARNLGQRSLPRGFVHDQFGVPVGRHHQFVFLNHLFCRRHHHPDDDAFGNAHKFLVICRGPFVQMRADRFVHLFSGFGNIGAEQHVQGLPDAGFHPAADQGGQVPRHIVEMLRKHRDGHHLHLIDQAAQFFSPGNMQGVKAFDGQAFFGAVAVHMAKGILSLVI</sequence>
<name>A0A645DS46_9ZZZZ</name>
<reference evidence="1" key="1">
    <citation type="submission" date="2019-08" db="EMBL/GenBank/DDBJ databases">
        <authorList>
            <person name="Kucharzyk K."/>
            <person name="Murdoch R.W."/>
            <person name="Higgins S."/>
            <person name="Loffler F."/>
        </authorList>
    </citation>
    <scope>NUCLEOTIDE SEQUENCE</scope>
</reference>
<gene>
    <name evidence="1" type="ORF">SDC9_138644</name>
</gene>
<evidence type="ECO:0000313" key="1">
    <source>
        <dbReference type="EMBL" id="MPM91513.1"/>
    </source>
</evidence>
<organism evidence="1">
    <name type="scientific">bioreactor metagenome</name>
    <dbReference type="NCBI Taxonomy" id="1076179"/>
    <lineage>
        <taxon>unclassified sequences</taxon>
        <taxon>metagenomes</taxon>
        <taxon>ecological metagenomes</taxon>
    </lineage>
</organism>
<protein>
    <submittedName>
        <fullName evidence="1">Uncharacterized protein</fullName>
    </submittedName>
</protein>
<accession>A0A645DS46</accession>
<dbReference type="EMBL" id="VSSQ01038558">
    <property type="protein sequence ID" value="MPM91513.1"/>
    <property type="molecule type" value="Genomic_DNA"/>
</dbReference>
<comment type="caution">
    <text evidence="1">The sequence shown here is derived from an EMBL/GenBank/DDBJ whole genome shotgun (WGS) entry which is preliminary data.</text>
</comment>
<proteinExistence type="predicted"/>
<dbReference type="AlphaFoldDB" id="A0A645DS46"/>